<dbReference type="InterPro" id="IPR013249">
    <property type="entry name" value="RNA_pol_sigma70_r4_t2"/>
</dbReference>
<dbReference type="PANTHER" id="PTHR43133">
    <property type="entry name" value="RNA POLYMERASE ECF-TYPE SIGMA FACTO"/>
    <property type="match status" value="1"/>
</dbReference>
<dbReference type="Gene3D" id="1.10.1740.10">
    <property type="match status" value="1"/>
</dbReference>
<evidence type="ECO:0000313" key="7">
    <source>
        <dbReference type="EMBL" id="GGI50643.1"/>
    </source>
</evidence>
<dbReference type="SUPFAM" id="SSF88659">
    <property type="entry name" value="Sigma3 and sigma4 domains of RNA polymerase sigma factors"/>
    <property type="match status" value="1"/>
</dbReference>
<protein>
    <submittedName>
        <fullName evidence="7">DNA-directed RNA polymerase sigma-70 factor</fullName>
    </submittedName>
</protein>
<dbReference type="Proteomes" id="UP000662074">
    <property type="component" value="Unassembled WGS sequence"/>
</dbReference>
<dbReference type="CDD" id="cd06171">
    <property type="entry name" value="Sigma70_r4"/>
    <property type="match status" value="1"/>
</dbReference>
<dbReference type="Pfam" id="PF04542">
    <property type="entry name" value="Sigma70_r2"/>
    <property type="match status" value="1"/>
</dbReference>
<dbReference type="GO" id="GO:0006352">
    <property type="term" value="P:DNA-templated transcription initiation"/>
    <property type="evidence" value="ECO:0007669"/>
    <property type="project" value="InterPro"/>
</dbReference>
<proteinExistence type="inferred from homology"/>
<reference evidence="7" key="1">
    <citation type="journal article" date="2014" name="Int. J. Syst. Evol. Microbiol.">
        <title>Complete genome sequence of Corynebacterium casei LMG S-19264T (=DSM 44701T), isolated from a smear-ripened cheese.</title>
        <authorList>
            <consortium name="US DOE Joint Genome Institute (JGI-PGF)"/>
            <person name="Walter F."/>
            <person name="Albersmeier A."/>
            <person name="Kalinowski J."/>
            <person name="Ruckert C."/>
        </authorList>
    </citation>
    <scope>NUCLEOTIDE SEQUENCE</scope>
    <source>
        <strain evidence="7">CCM 8711</strain>
    </source>
</reference>
<keyword evidence="3" id="KW-0731">Sigma factor</keyword>
<keyword evidence="8" id="KW-1185">Reference proteome</keyword>
<evidence type="ECO:0000256" key="2">
    <source>
        <dbReference type="ARBA" id="ARBA00023015"/>
    </source>
</evidence>
<organism evidence="7 8">
    <name type="scientific">Mucilaginibacter galii</name>
    <dbReference type="NCBI Taxonomy" id="2005073"/>
    <lineage>
        <taxon>Bacteria</taxon>
        <taxon>Pseudomonadati</taxon>
        <taxon>Bacteroidota</taxon>
        <taxon>Sphingobacteriia</taxon>
        <taxon>Sphingobacteriales</taxon>
        <taxon>Sphingobacteriaceae</taxon>
        <taxon>Mucilaginibacter</taxon>
    </lineage>
</organism>
<evidence type="ECO:0000256" key="1">
    <source>
        <dbReference type="ARBA" id="ARBA00010641"/>
    </source>
</evidence>
<dbReference type="EMBL" id="BMDO01000004">
    <property type="protein sequence ID" value="GGI50643.1"/>
    <property type="molecule type" value="Genomic_DNA"/>
</dbReference>
<name>A0A917N1A6_9SPHI</name>
<dbReference type="Gene3D" id="1.10.10.10">
    <property type="entry name" value="Winged helix-like DNA-binding domain superfamily/Winged helix DNA-binding domain"/>
    <property type="match status" value="1"/>
</dbReference>
<dbReference type="Pfam" id="PF08281">
    <property type="entry name" value="Sigma70_r4_2"/>
    <property type="match status" value="1"/>
</dbReference>
<accession>A0A917N1A6</accession>
<evidence type="ECO:0000313" key="8">
    <source>
        <dbReference type="Proteomes" id="UP000662074"/>
    </source>
</evidence>
<evidence type="ECO:0000259" key="5">
    <source>
        <dbReference type="Pfam" id="PF04542"/>
    </source>
</evidence>
<evidence type="ECO:0000259" key="6">
    <source>
        <dbReference type="Pfam" id="PF08281"/>
    </source>
</evidence>
<keyword evidence="4" id="KW-0804">Transcription</keyword>
<dbReference type="AlphaFoldDB" id="A0A917N1A6"/>
<dbReference type="RefSeq" id="WP_188415986.1">
    <property type="nucleotide sequence ID" value="NZ_BMDO01000004.1"/>
</dbReference>
<gene>
    <name evidence="7" type="ORF">GCM10011425_18550</name>
</gene>
<dbReference type="InterPro" id="IPR036388">
    <property type="entry name" value="WH-like_DNA-bd_sf"/>
</dbReference>
<dbReference type="InterPro" id="IPR007627">
    <property type="entry name" value="RNA_pol_sigma70_r2"/>
</dbReference>
<dbReference type="SUPFAM" id="SSF88946">
    <property type="entry name" value="Sigma2 domain of RNA polymerase sigma factors"/>
    <property type="match status" value="1"/>
</dbReference>
<dbReference type="InterPro" id="IPR039425">
    <property type="entry name" value="RNA_pol_sigma-70-like"/>
</dbReference>
<keyword evidence="7" id="KW-0240">DNA-directed RNA polymerase</keyword>
<feature type="domain" description="RNA polymerase sigma-70 region 2" evidence="5">
    <location>
        <begin position="32"/>
        <end position="94"/>
    </location>
</feature>
<dbReference type="InterPro" id="IPR014327">
    <property type="entry name" value="RNA_pol_sigma70_bacteroid"/>
</dbReference>
<sequence length="200" mass="23440">MHVSQQLPPDEEKLFRLLCEGDKEAFDQIYNLYWKRLFLYVVKVIKDSEAAEDIVQEIFVSLWLRRQEITEQRTLSGYLFTAARFKGINYVQDQLKKGKHADSLINHFNASQDGLDDLMEAKELNLIINKEIEKLPPKMRDVFVLSRRDQLSHKEISEKLQISDKTVKKQINNALKHFKLVLSRDAILCVGLVIHWAIFL</sequence>
<dbReference type="GO" id="GO:0003677">
    <property type="term" value="F:DNA binding"/>
    <property type="evidence" value="ECO:0007669"/>
    <property type="project" value="InterPro"/>
</dbReference>
<dbReference type="NCBIfam" id="TIGR02937">
    <property type="entry name" value="sigma70-ECF"/>
    <property type="match status" value="1"/>
</dbReference>
<dbReference type="GO" id="GO:0000428">
    <property type="term" value="C:DNA-directed RNA polymerase complex"/>
    <property type="evidence" value="ECO:0007669"/>
    <property type="project" value="UniProtKB-KW"/>
</dbReference>
<feature type="domain" description="RNA polymerase sigma factor 70 region 4 type 2" evidence="6">
    <location>
        <begin position="128"/>
        <end position="177"/>
    </location>
</feature>
<comment type="similarity">
    <text evidence="1">Belongs to the sigma-70 factor family. ECF subfamily.</text>
</comment>
<comment type="caution">
    <text evidence="7">The sequence shown here is derived from an EMBL/GenBank/DDBJ whole genome shotgun (WGS) entry which is preliminary data.</text>
</comment>
<dbReference type="InterPro" id="IPR014284">
    <property type="entry name" value="RNA_pol_sigma-70_dom"/>
</dbReference>
<evidence type="ECO:0000256" key="4">
    <source>
        <dbReference type="ARBA" id="ARBA00023163"/>
    </source>
</evidence>
<reference evidence="7" key="2">
    <citation type="submission" date="2020-09" db="EMBL/GenBank/DDBJ databases">
        <authorList>
            <person name="Sun Q."/>
            <person name="Sedlacek I."/>
        </authorList>
    </citation>
    <scope>NUCLEOTIDE SEQUENCE</scope>
    <source>
        <strain evidence="7">CCM 8711</strain>
    </source>
</reference>
<dbReference type="GO" id="GO:0016987">
    <property type="term" value="F:sigma factor activity"/>
    <property type="evidence" value="ECO:0007669"/>
    <property type="project" value="UniProtKB-KW"/>
</dbReference>
<dbReference type="NCBIfam" id="TIGR02985">
    <property type="entry name" value="Sig70_bacteroi1"/>
    <property type="match status" value="1"/>
</dbReference>
<dbReference type="PANTHER" id="PTHR43133:SF46">
    <property type="entry name" value="RNA POLYMERASE SIGMA-70 FACTOR ECF SUBFAMILY"/>
    <property type="match status" value="1"/>
</dbReference>
<dbReference type="InterPro" id="IPR013324">
    <property type="entry name" value="RNA_pol_sigma_r3/r4-like"/>
</dbReference>
<keyword evidence="2" id="KW-0805">Transcription regulation</keyword>
<evidence type="ECO:0000256" key="3">
    <source>
        <dbReference type="ARBA" id="ARBA00023082"/>
    </source>
</evidence>
<dbReference type="InterPro" id="IPR013325">
    <property type="entry name" value="RNA_pol_sigma_r2"/>
</dbReference>